<evidence type="ECO:0000256" key="2">
    <source>
        <dbReference type="ARBA" id="ARBA00022679"/>
    </source>
</evidence>
<reference evidence="7 8" key="1">
    <citation type="submission" date="2018-09" db="EMBL/GenBank/DDBJ databases">
        <title>Genomic investigation of the strawberry pathogen Phytophthora fragariae indicates pathogenicity is determined by transcriptional variation in three key races.</title>
        <authorList>
            <person name="Adams T.M."/>
            <person name="Armitage A.D."/>
            <person name="Sobczyk M.K."/>
            <person name="Bates H.J."/>
            <person name="Dunwell J.M."/>
            <person name="Nellist C.F."/>
            <person name="Harrison R.J."/>
        </authorList>
    </citation>
    <scope>NUCLEOTIDE SEQUENCE [LARGE SCALE GENOMIC DNA]</scope>
    <source>
        <strain evidence="7 8">SCRP245</strain>
    </source>
</reference>
<dbReference type="PANTHER" id="PTHR22807">
    <property type="entry name" value="NOP2 YEAST -RELATED NOL1/NOP2/FMU SUN DOMAIN-CONTAINING"/>
    <property type="match status" value="1"/>
</dbReference>
<feature type="binding site" evidence="5">
    <location>
        <position position="210"/>
    </location>
    <ligand>
        <name>S-adenosyl-L-methionine</name>
        <dbReference type="ChEBI" id="CHEBI:59789"/>
    </ligand>
</feature>
<sequence>MATATTTDAATAWDDQRVWADAGFLRFLEEHKVATKDLLTPSCNGESLRFFRLKQVAGNNDEDAGDARLQAIAANIAREAGENDAEGVGETVPLAVPWLPGFYSLPVSAPLARVDLYKAGQLYGIDISSGYAVSLLDIQPGEHVLDLCCAPGAKLTMIADLLQLRGSVTGVDFSRSRLGACRQLVHKYQLFRPESEAADSKWRCRLFHADGRTFNIGPKTECAHIDGMEVLLDTVEIASRAPKDRQRKRKNKSARARDAKRQKLLVLDSALYDKVLVDAECTHDGSIRHLQRLDTAAKWEEYVRDHLNPSEVERILKLQHGLIRNGFSLLRPGGTMIYSTCSLSVKQNEDIVSSFLQNEPLAKLDSIVRSEDVPCQEGKLPGTIRFTPSQNTSGLFIARIHKIMVDTPSTQRDQKDHTGGTE</sequence>
<evidence type="ECO:0000313" key="8">
    <source>
        <dbReference type="Proteomes" id="UP000460718"/>
    </source>
</evidence>
<dbReference type="PROSITE" id="PS51686">
    <property type="entry name" value="SAM_MT_RSMB_NOP"/>
    <property type="match status" value="1"/>
</dbReference>
<dbReference type="InterPro" id="IPR023267">
    <property type="entry name" value="RCMT"/>
</dbReference>
<dbReference type="GO" id="GO:0003723">
    <property type="term" value="F:RNA binding"/>
    <property type="evidence" value="ECO:0007669"/>
    <property type="project" value="UniProtKB-UniRule"/>
</dbReference>
<keyword evidence="4 5" id="KW-0694">RNA-binding</keyword>
<evidence type="ECO:0000256" key="5">
    <source>
        <dbReference type="PROSITE-ProRule" id="PRU01023"/>
    </source>
</evidence>
<evidence type="ECO:0000259" key="6">
    <source>
        <dbReference type="PROSITE" id="PS51686"/>
    </source>
</evidence>
<dbReference type="GO" id="GO:0008173">
    <property type="term" value="F:RNA methyltransferase activity"/>
    <property type="evidence" value="ECO:0007669"/>
    <property type="project" value="InterPro"/>
</dbReference>
<organism evidence="7 8">
    <name type="scientific">Phytophthora fragariae</name>
    <dbReference type="NCBI Taxonomy" id="53985"/>
    <lineage>
        <taxon>Eukaryota</taxon>
        <taxon>Sar</taxon>
        <taxon>Stramenopiles</taxon>
        <taxon>Oomycota</taxon>
        <taxon>Peronosporomycetes</taxon>
        <taxon>Peronosporales</taxon>
        <taxon>Peronosporaceae</taxon>
        <taxon>Phytophthora</taxon>
    </lineage>
</organism>
<gene>
    <name evidence="7" type="ORF">PF011_g3323</name>
</gene>
<dbReference type="PRINTS" id="PR02008">
    <property type="entry name" value="RCMTFAMILY"/>
</dbReference>
<evidence type="ECO:0000256" key="1">
    <source>
        <dbReference type="ARBA" id="ARBA00022603"/>
    </source>
</evidence>
<protein>
    <recommendedName>
        <fullName evidence="6">SAM-dependent MTase RsmB/NOP-type domain-containing protein</fullName>
    </recommendedName>
</protein>
<dbReference type="GO" id="GO:0001510">
    <property type="term" value="P:RNA methylation"/>
    <property type="evidence" value="ECO:0007669"/>
    <property type="project" value="InterPro"/>
</dbReference>
<evidence type="ECO:0000256" key="4">
    <source>
        <dbReference type="ARBA" id="ARBA00022884"/>
    </source>
</evidence>
<comment type="caution">
    <text evidence="7">The sequence shown here is derived from an EMBL/GenBank/DDBJ whole genome shotgun (WGS) entry which is preliminary data.</text>
</comment>
<keyword evidence="2 5" id="KW-0808">Transferase</keyword>
<accession>A0A6A3LY97</accession>
<comment type="similarity">
    <text evidence="5">Belongs to the class I-like SAM-binding methyltransferase superfamily. RsmB/NOP family.</text>
</comment>
<dbReference type="PANTHER" id="PTHR22807:SF16">
    <property type="entry name" value="SAM-DEPENDENT MTASE RSMB_NOP-TYPE DOMAIN-CONTAINING PROTEIN"/>
    <property type="match status" value="1"/>
</dbReference>
<evidence type="ECO:0000256" key="3">
    <source>
        <dbReference type="ARBA" id="ARBA00022691"/>
    </source>
</evidence>
<feature type="domain" description="SAM-dependent MTase RsmB/NOP-type" evidence="6">
    <location>
        <begin position="39"/>
        <end position="403"/>
    </location>
</feature>
<dbReference type="EMBL" id="QXFW01000109">
    <property type="protein sequence ID" value="KAE9024811.1"/>
    <property type="molecule type" value="Genomic_DNA"/>
</dbReference>
<dbReference type="Pfam" id="PF01189">
    <property type="entry name" value="Methyltr_RsmB-F"/>
    <property type="match status" value="2"/>
</dbReference>
<keyword evidence="3 5" id="KW-0949">S-adenosyl-L-methionine</keyword>
<comment type="caution">
    <text evidence="5">Lacks conserved residue(s) required for the propagation of feature annotation.</text>
</comment>
<dbReference type="InterPro" id="IPR029063">
    <property type="entry name" value="SAM-dependent_MTases_sf"/>
</dbReference>
<keyword evidence="1 5" id="KW-0489">Methyltransferase</keyword>
<evidence type="ECO:0000313" key="7">
    <source>
        <dbReference type="EMBL" id="KAE9024811.1"/>
    </source>
</evidence>
<dbReference type="Proteomes" id="UP000460718">
    <property type="component" value="Unassembled WGS sequence"/>
</dbReference>
<feature type="active site" description="Nucleophile" evidence="5">
    <location>
        <position position="341"/>
    </location>
</feature>
<dbReference type="Gene3D" id="3.40.50.150">
    <property type="entry name" value="Vaccinia Virus protein VP39"/>
    <property type="match status" value="1"/>
</dbReference>
<dbReference type="InterPro" id="IPR049560">
    <property type="entry name" value="MeTrfase_RsmB-F_NOP2_cat"/>
</dbReference>
<name>A0A6A3LY97_9STRA</name>
<dbReference type="AlphaFoldDB" id="A0A6A3LY97"/>
<dbReference type="SUPFAM" id="SSF53335">
    <property type="entry name" value="S-adenosyl-L-methionine-dependent methyltransferases"/>
    <property type="match status" value="1"/>
</dbReference>
<feature type="binding site" evidence="5">
    <location>
        <position position="172"/>
    </location>
    <ligand>
        <name>S-adenosyl-L-methionine</name>
        <dbReference type="ChEBI" id="CHEBI:59789"/>
    </ligand>
</feature>
<feature type="binding site" evidence="5">
    <location>
        <position position="278"/>
    </location>
    <ligand>
        <name>S-adenosyl-L-methionine</name>
        <dbReference type="ChEBI" id="CHEBI:59789"/>
    </ligand>
</feature>
<dbReference type="InterPro" id="IPR001678">
    <property type="entry name" value="MeTrfase_RsmB-F_NOP2_dom"/>
</dbReference>
<proteinExistence type="inferred from homology"/>